<evidence type="ECO:0000256" key="5">
    <source>
        <dbReference type="ARBA" id="ARBA00037900"/>
    </source>
</evidence>
<evidence type="ECO:0000313" key="10">
    <source>
        <dbReference type="Proteomes" id="UP000236327"/>
    </source>
</evidence>
<evidence type="ECO:0000256" key="6">
    <source>
        <dbReference type="ARBA" id="ARBA00039017"/>
    </source>
</evidence>
<dbReference type="GO" id="GO:0046872">
    <property type="term" value="F:metal ion binding"/>
    <property type="evidence" value="ECO:0007669"/>
    <property type="project" value="UniProtKB-KW"/>
</dbReference>
<evidence type="ECO:0000256" key="4">
    <source>
        <dbReference type="ARBA" id="ARBA00022801"/>
    </source>
</evidence>
<evidence type="ECO:0000256" key="3">
    <source>
        <dbReference type="ARBA" id="ARBA00022723"/>
    </source>
</evidence>
<evidence type="ECO:0000256" key="1">
    <source>
        <dbReference type="ARBA" id="ARBA00006336"/>
    </source>
</evidence>
<evidence type="ECO:0000313" key="9">
    <source>
        <dbReference type="EMBL" id="PNU06676.1"/>
    </source>
</evidence>
<dbReference type="OrthoDB" id="9791276at2"/>
<keyword evidence="4" id="KW-0378">Hydrolase</keyword>
<protein>
    <recommendedName>
        <fullName evidence="6">nicotinamidase</fullName>
        <ecNumber evidence="6">3.5.1.19</ecNumber>
    </recommendedName>
    <alternativeName>
        <fullName evidence="7">Nicotinamide deamidase</fullName>
    </alternativeName>
</protein>
<dbReference type="PANTHER" id="PTHR11080:SF2">
    <property type="entry name" value="LD05707P"/>
    <property type="match status" value="1"/>
</dbReference>
<comment type="pathway">
    <text evidence="5">Cofactor biosynthesis; nicotinate biosynthesis; nicotinate from nicotinamide: step 1/1.</text>
</comment>
<dbReference type="GO" id="GO:0008936">
    <property type="term" value="F:nicotinamidase activity"/>
    <property type="evidence" value="ECO:0007669"/>
    <property type="project" value="UniProtKB-EC"/>
</dbReference>
<reference evidence="9 10" key="1">
    <citation type="submission" date="2016-05" db="EMBL/GenBank/DDBJ databases">
        <title>Complete genome sequence of Novosphingobium guangzhouense SA925(T).</title>
        <authorList>
            <person name="Sha S."/>
        </authorList>
    </citation>
    <scope>NUCLEOTIDE SEQUENCE [LARGE SCALE GENOMIC DNA]</scope>
    <source>
        <strain evidence="9 10">SA925</strain>
    </source>
</reference>
<dbReference type="GO" id="GO:0019363">
    <property type="term" value="P:pyridine nucleotide biosynthetic process"/>
    <property type="evidence" value="ECO:0007669"/>
    <property type="project" value="UniProtKB-KW"/>
</dbReference>
<keyword evidence="10" id="KW-1185">Reference proteome</keyword>
<organism evidence="9 10">
    <name type="scientific">Novosphingobium guangzhouense</name>
    <dbReference type="NCBI Taxonomy" id="1850347"/>
    <lineage>
        <taxon>Bacteria</taxon>
        <taxon>Pseudomonadati</taxon>
        <taxon>Pseudomonadota</taxon>
        <taxon>Alphaproteobacteria</taxon>
        <taxon>Sphingomonadales</taxon>
        <taxon>Sphingomonadaceae</taxon>
        <taxon>Novosphingobium</taxon>
    </lineage>
</organism>
<dbReference type="AlphaFoldDB" id="A0A2K2G6L0"/>
<dbReference type="PANTHER" id="PTHR11080">
    <property type="entry name" value="PYRAZINAMIDASE/NICOTINAMIDASE"/>
    <property type="match status" value="1"/>
</dbReference>
<comment type="caution">
    <text evidence="9">The sequence shown here is derived from an EMBL/GenBank/DDBJ whole genome shotgun (WGS) entry which is preliminary data.</text>
</comment>
<evidence type="ECO:0000256" key="7">
    <source>
        <dbReference type="ARBA" id="ARBA00043224"/>
    </source>
</evidence>
<dbReference type="InterPro" id="IPR000868">
    <property type="entry name" value="Isochorismatase-like_dom"/>
</dbReference>
<comment type="similarity">
    <text evidence="1">Belongs to the isochorismatase family.</text>
</comment>
<keyword evidence="3" id="KW-0479">Metal-binding</keyword>
<dbReference type="CDD" id="cd00431">
    <property type="entry name" value="cysteine_hydrolases"/>
    <property type="match status" value="1"/>
</dbReference>
<dbReference type="RefSeq" id="WP_103093961.1">
    <property type="nucleotide sequence ID" value="NZ_LYMM01000001.1"/>
</dbReference>
<evidence type="ECO:0000259" key="8">
    <source>
        <dbReference type="Pfam" id="PF00857"/>
    </source>
</evidence>
<dbReference type="EMBL" id="LYMM01000001">
    <property type="protein sequence ID" value="PNU06676.1"/>
    <property type="molecule type" value="Genomic_DNA"/>
</dbReference>
<feature type="domain" description="Isochorismatase-like" evidence="8">
    <location>
        <begin position="5"/>
        <end position="177"/>
    </location>
</feature>
<dbReference type="EC" id="3.5.1.19" evidence="6"/>
<accession>A0A2K2G6L0</accession>
<dbReference type="InterPro" id="IPR036380">
    <property type="entry name" value="Isochorismatase-like_sf"/>
</dbReference>
<dbReference type="InterPro" id="IPR052347">
    <property type="entry name" value="Isochorismatase_Nicotinamidase"/>
</dbReference>
<name>A0A2K2G6L0_9SPHN</name>
<dbReference type="SUPFAM" id="SSF52499">
    <property type="entry name" value="Isochorismatase-like hydrolases"/>
    <property type="match status" value="1"/>
</dbReference>
<evidence type="ECO:0000256" key="2">
    <source>
        <dbReference type="ARBA" id="ARBA00022642"/>
    </source>
</evidence>
<dbReference type="Gene3D" id="3.40.50.850">
    <property type="entry name" value="Isochorismatase-like"/>
    <property type="match status" value="1"/>
</dbReference>
<proteinExistence type="inferred from homology"/>
<dbReference type="Proteomes" id="UP000236327">
    <property type="component" value="Unassembled WGS sequence"/>
</dbReference>
<dbReference type="Pfam" id="PF00857">
    <property type="entry name" value="Isochorismatase"/>
    <property type="match status" value="1"/>
</dbReference>
<keyword evidence="2" id="KW-0662">Pyridine nucleotide biosynthesis</keyword>
<gene>
    <name evidence="9" type="ORF">A8V01_00310</name>
</gene>
<sequence>MTDFVIVVDMQHDFVRASGALPVPDAEAIVAPMQDWLASLDPGDVAGVLFTFDTHAAADYAGSAEAAQFPIHCQKGTPGWESVLDASAIAPAIPVHTLEKHVFDMWEEGGVRIRGDDGKEAERDGFFRDLRQRGVDRVIVTGVAADYCVRWAAQGLLARGFSVEIPARLTRGISRDARAVVEELGGEGQLALTL</sequence>